<keyword evidence="2" id="KW-0408">Iron</keyword>
<dbReference type="Pfam" id="PF00326">
    <property type="entry name" value="Peptidase_S9"/>
    <property type="match status" value="1"/>
</dbReference>
<keyword evidence="4" id="KW-0732">Signal</keyword>
<evidence type="ECO:0000313" key="6">
    <source>
        <dbReference type="EMBL" id="KAL1612582.1"/>
    </source>
</evidence>
<keyword evidence="3" id="KW-0812">Transmembrane</keyword>
<dbReference type="Proteomes" id="UP001521785">
    <property type="component" value="Unassembled WGS sequence"/>
</dbReference>
<dbReference type="PANTHER" id="PTHR47435">
    <property type="entry name" value="KELCH REPEAT PROTEIN (AFU_ORTHOLOGUE AFUA_5G12780)"/>
    <property type="match status" value="1"/>
</dbReference>
<comment type="caution">
    <text evidence="6">The sequence shown here is derived from an EMBL/GenBank/DDBJ whole genome shotgun (WGS) entry which is preliminary data.</text>
</comment>
<dbReference type="InterPro" id="IPR001375">
    <property type="entry name" value="Peptidase_S9_cat"/>
</dbReference>
<keyword evidence="1" id="KW-0677">Repeat</keyword>
<dbReference type="Gene3D" id="3.40.50.1820">
    <property type="entry name" value="alpha/beta hydrolase"/>
    <property type="match status" value="1"/>
</dbReference>
<evidence type="ECO:0000313" key="7">
    <source>
        <dbReference type="Proteomes" id="UP001521785"/>
    </source>
</evidence>
<dbReference type="Gene3D" id="2.120.10.80">
    <property type="entry name" value="Kelch-type beta propeller"/>
    <property type="match status" value="1"/>
</dbReference>
<feature type="chain" id="PRO_5046461154" description="Peptidase S9 prolyl oligopeptidase catalytic domain-containing protein" evidence="4">
    <location>
        <begin position="22"/>
        <end position="921"/>
    </location>
</feature>
<dbReference type="EMBL" id="JAKJXO020000001">
    <property type="protein sequence ID" value="KAL1612582.1"/>
    <property type="molecule type" value="Genomic_DNA"/>
</dbReference>
<dbReference type="InterPro" id="IPR015915">
    <property type="entry name" value="Kelch-typ_b-propeller"/>
</dbReference>
<name>A0ABR3S8R1_9PLEO</name>
<dbReference type="SUPFAM" id="SSF117281">
    <property type="entry name" value="Kelch motif"/>
    <property type="match status" value="1"/>
</dbReference>
<feature type="transmembrane region" description="Helical" evidence="3">
    <location>
        <begin position="484"/>
        <end position="509"/>
    </location>
</feature>
<keyword evidence="3" id="KW-0472">Membrane</keyword>
<feature type="signal peptide" evidence="4">
    <location>
        <begin position="1"/>
        <end position="21"/>
    </location>
</feature>
<evidence type="ECO:0000256" key="4">
    <source>
        <dbReference type="SAM" id="SignalP"/>
    </source>
</evidence>
<evidence type="ECO:0000259" key="5">
    <source>
        <dbReference type="Pfam" id="PF00326"/>
    </source>
</evidence>
<feature type="domain" description="Peptidase S9 prolyl oligopeptidase catalytic" evidence="5">
    <location>
        <begin position="744"/>
        <end position="897"/>
    </location>
</feature>
<evidence type="ECO:0000256" key="2">
    <source>
        <dbReference type="ARBA" id="ARBA00023004"/>
    </source>
</evidence>
<dbReference type="PANTHER" id="PTHR47435:SF4">
    <property type="entry name" value="KELCH REPEAT PROTEIN (AFU_ORTHOLOGUE AFUA_5G12780)"/>
    <property type="match status" value="1"/>
</dbReference>
<accession>A0ABR3S8R1</accession>
<protein>
    <recommendedName>
        <fullName evidence="5">Peptidase S9 prolyl oligopeptidase catalytic domain-containing protein</fullName>
    </recommendedName>
</protein>
<evidence type="ECO:0000256" key="1">
    <source>
        <dbReference type="ARBA" id="ARBA00022737"/>
    </source>
</evidence>
<keyword evidence="7" id="KW-1185">Reference proteome</keyword>
<proteinExistence type="predicted"/>
<sequence>MASTRLSLLAAIALASRSLQAKDPIQDFCRRWGHQTAQVDHKLYIDGGQVAWNPISTNPQNYTSILPHTAPVLTCTDAAYPDTWLLYSDLNSTTQGFGQPNQYANLTKNATVPSVSGGVLWADDVNKCFYQFGGEYQSAPSDFSFWTYDTRLDQWNESTPNSNVASLQRVAYGAGTSAEDFGYGYYFGGYMNNLTSPTWKGDQIATSNLISYDFTAGQLNNNSGPPDNIGRAEGQLVYLPASDGGLLVYFGGIEDPSRNGSTQAANMSTIHIYDISSNKWYTQQASGQVPGARRQFCAGATWADDQSSYNIYLYGGFAADGPGGYDDAYILSLPSFKWINVFDTGNGTNTQPFPHGACSANVVNRDQMLIIGGWFTNSSYTDCDAPNSQGQHNMNLGYNGEKNVLWDKWDPSATKYFVPTPVISVIGGGPTGGATMTKPPSWDNGDLSVYFGRQATFSARSATRIVPSGTATPSDTGKAKRINVGAIAGGVVGGLAGLILILLLVLFCLHRHKKALKVKGEKNQGPSPPPPVELAATSPVQEMPSPAVRLGPGGFIAKNANDGTLLDCCAAVRRLLDADYPLIVGPCDQPMVDVKAKEAHGNRDISVKDAARDTPPTLHSPFLKTRLTTRREPCIYNEMANPLGASEAFPLWDNEPIDNAFTFTKPNDSLDQAVVTEVSRPWLFRFESTTPANGRAVLILGGGGYTQLMVGREGVAVARWLSAVGFHAFVLIHRFPNAQSSPKAPVDDARRALNILQEKGFATNALGICGLSSGGHLAASLLATYPSHWTSPASSANLPKLDFMIIGYAPISTNAKGRTVIPDKAPLEPPEKQALYDALQPDTQLLDDVPPTFIVYAGNDEVVPVVNAYRLAEGIRKKGAQVELHVFADAPHGFGLDTVQLPVSTWPGLCEAWLRQKGILD</sequence>
<keyword evidence="3" id="KW-1133">Transmembrane helix</keyword>
<dbReference type="InterPro" id="IPR029058">
    <property type="entry name" value="AB_hydrolase_fold"/>
</dbReference>
<evidence type="ECO:0000256" key="3">
    <source>
        <dbReference type="SAM" id="Phobius"/>
    </source>
</evidence>
<dbReference type="SUPFAM" id="SSF53474">
    <property type="entry name" value="alpha/beta-Hydrolases"/>
    <property type="match status" value="1"/>
</dbReference>
<gene>
    <name evidence="6" type="ORF">SLS60_000811</name>
</gene>
<organism evidence="6 7">
    <name type="scientific">Paraconiothyrium brasiliense</name>
    <dbReference type="NCBI Taxonomy" id="300254"/>
    <lineage>
        <taxon>Eukaryota</taxon>
        <taxon>Fungi</taxon>
        <taxon>Dikarya</taxon>
        <taxon>Ascomycota</taxon>
        <taxon>Pezizomycotina</taxon>
        <taxon>Dothideomycetes</taxon>
        <taxon>Pleosporomycetidae</taxon>
        <taxon>Pleosporales</taxon>
        <taxon>Massarineae</taxon>
        <taxon>Didymosphaeriaceae</taxon>
        <taxon>Paraconiothyrium</taxon>
    </lineage>
</organism>
<reference evidence="6 7" key="1">
    <citation type="submission" date="2024-02" db="EMBL/GenBank/DDBJ databases">
        <title>De novo assembly and annotation of 12 fungi associated with fruit tree decline syndrome in Ontario, Canada.</title>
        <authorList>
            <person name="Sulman M."/>
            <person name="Ellouze W."/>
            <person name="Ilyukhin E."/>
        </authorList>
    </citation>
    <scope>NUCLEOTIDE SEQUENCE [LARGE SCALE GENOMIC DNA]</scope>
    <source>
        <strain evidence="6 7">M42-189</strain>
    </source>
</reference>